<protein>
    <recommendedName>
        <fullName evidence="1">G domain-containing protein</fullName>
    </recommendedName>
</protein>
<dbReference type="HOGENOM" id="CLU_023805_1_1_1"/>
<evidence type="ECO:0000259" key="1">
    <source>
        <dbReference type="Pfam" id="PF01926"/>
    </source>
</evidence>
<dbReference type="Proteomes" id="UP000053989">
    <property type="component" value="Unassembled WGS sequence"/>
</dbReference>
<dbReference type="EMBL" id="KN822011">
    <property type="protein sequence ID" value="KIM67766.1"/>
    <property type="molecule type" value="Genomic_DNA"/>
</dbReference>
<dbReference type="Gene3D" id="3.40.50.300">
    <property type="entry name" value="P-loop containing nucleotide triphosphate hydrolases"/>
    <property type="match status" value="1"/>
</dbReference>
<dbReference type="InParanoid" id="A0A0C3EIM1"/>
<sequence length="262" mass="29401">MVTDILDPAEVKKHFDRIGHFRILVLGRSNAGKTTLLQRVCNTAELPEIFNAKGEKTNSNQRGYHNIEDELIFRSNPGFVFHDSRGFETGSVKELNLMKDFVADRACTLKLEKRIHAIWFCISMADYERPILAAEEKFFNQCNTGNVPVIAVLTKADALKIPALNQLMKEKGLTMREAKPGVGEFAAEMLSKLRTRIESQLSGCKYPPKAYLSMASMNQEGADCASLLRCTTEALNELELQKLVISTQQANIVLNIEYSVKQ</sequence>
<dbReference type="OrthoDB" id="59699at2759"/>
<accession>A0A0C3EIM1</accession>
<dbReference type="InterPro" id="IPR006073">
    <property type="entry name" value="GTP-bd"/>
</dbReference>
<name>A0A0C3EIM1_9AGAM</name>
<dbReference type="InterPro" id="IPR027417">
    <property type="entry name" value="P-loop_NTPase"/>
</dbReference>
<feature type="domain" description="G" evidence="1">
    <location>
        <begin position="22"/>
        <end position="155"/>
    </location>
</feature>
<dbReference type="Pfam" id="PF01926">
    <property type="entry name" value="MMR_HSR1"/>
    <property type="match status" value="1"/>
</dbReference>
<proteinExistence type="predicted"/>
<dbReference type="AlphaFoldDB" id="A0A0C3EIM1"/>
<dbReference type="GO" id="GO:0005525">
    <property type="term" value="F:GTP binding"/>
    <property type="evidence" value="ECO:0007669"/>
    <property type="project" value="InterPro"/>
</dbReference>
<dbReference type="STRING" id="1036808.A0A0C3EIM1"/>
<organism evidence="2 3">
    <name type="scientific">Scleroderma citrinum Foug A</name>
    <dbReference type="NCBI Taxonomy" id="1036808"/>
    <lineage>
        <taxon>Eukaryota</taxon>
        <taxon>Fungi</taxon>
        <taxon>Dikarya</taxon>
        <taxon>Basidiomycota</taxon>
        <taxon>Agaricomycotina</taxon>
        <taxon>Agaricomycetes</taxon>
        <taxon>Agaricomycetidae</taxon>
        <taxon>Boletales</taxon>
        <taxon>Sclerodermatineae</taxon>
        <taxon>Sclerodermataceae</taxon>
        <taxon>Scleroderma</taxon>
    </lineage>
</organism>
<keyword evidence="3" id="KW-1185">Reference proteome</keyword>
<reference evidence="2 3" key="1">
    <citation type="submission" date="2014-04" db="EMBL/GenBank/DDBJ databases">
        <authorList>
            <consortium name="DOE Joint Genome Institute"/>
            <person name="Kuo A."/>
            <person name="Kohler A."/>
            <person name="Nagy L.G."/>
            <person name="Floudas D."/>
            <person name="Copeland A."/>
            <person name="Barry K.W."/>
            <person name="Cichocki N."/>
            <person name="Veneault-Fourrey C."/>
            <person name="LaButti K."/>
            <person name="Lindquist E.A."/>
            <person name="Lipzen A."/>
            <person name="Lundell T."/>
            <person name="Morin E."/>
            <person name="Murat C."/>
            <person name="Sun H."/>
            <person name="Tunlid A."/>
            <person name="Henrissat B."/>
            <person name="Grigoriev I.V."/>
            <person name="Hibbett D.S."/>
            <person name="Martin F."/>
            <person name="Nordberg H.P."/>
            <person name="Cantor M.N."/>
            <person name="Hua S.X."/>
        </authorList>
    </citation>
    <scope>NUCLEOTIDE SEQUENCE [LARGE SCALE GENOMIC DNA]</scope>
    <source>
        <strain evidence="2 3">Foug A</strain>
    </source>
</reference>
<evidence type="ECO:0000313" key="3">
    <source>
        <dbReference type="Proteomes" id="UP000053989"/>
    </source>
</evidence>
<reference evidence="3" key="2">
    <citation type="submission" date="2015-01" db="EMBL/GenBank/DDBJ databases">
        <title>Evolutionary Origins and Diversification of the Mycorrhizal Mutualists.</title>
        <authorList>
            <consortium name="DOE Joint Genome Institute"/>
            <consortium name="Mycorrhizal Genomics Consortium"/>
            <person name="Kohler A."/>
            <person name="Kuo A."/>
            <person name="Nagy L.G."/>
            <person name="Floudas D."/>
            <person name="Copeland A."/>
            <person name="Barry K.W."/>
            <person name="Cichocki N."/>
            <person name="Veneault-Fourrey C."/>
            <person name="LaButti K."/>
            <person name="Lindquist E.A."/>
            <person name="Lipzen A."/>
            <person name="Lundell T."/>
            <person name="Morin E."/>
            <person name="Murat C."/>
            <person name="Riley R."/>
            <person name="Ohm R."/>
            <person name="Sun H."/>
            <person name="Tunlid A."/>
            <person name="Henrissat B."/>
            <person name="Grigoriev I.V."/>
            <person name="Hibbett D.S."/>
            <person name="Martin F."/>
        </authorList>
    </citation>
    <scope>NUCLEOTIDE SEQUENCE [LARGE SCALE GENOMIC DNA]</scope>
    <source>
        <strain evidence="3">Foug A</strain>
    </source>
</reference>
<dbReference type="SUPFAM" id="SSF52540">
    <property type="entry name" value="P-loop containing nucleoside triphosphate hydrolases"/>
    <property type="match status" value="1"/>
</dbReference>
<evidence type="ECO:0000313" key="2">
    <source>
        <dbReference type="EMBL" id="KIM67766.1"/>
    </source>
</evidence>
<gene>
    <name evidence="2" type="ORF">SCLCIDRAFT_107092</name>
</gene>